<dbReference type="InterPro" id="IPR003607">
    <property type="entry name" value="HD/PDEase_dom"/>
</dbReference>
<keyword evidence="3" id="KW-1185">Reference proteome</keyword>
<evidence type="ECO:0000313" key="2">
    <source>
        <dbReference type="EMBL" id="WPH04660.1"/>
    </source>
</evidence>
<proteinExistence type="predicted"/>
<dbReference type="CDD" id="cd00077">
    <property type="entry name" value="HDc"/>
    <property type="match status" value="1"/>
</dbReference>
<dbReference type="PANTHER" id="PTHR40202:SF1">
    <property type="entry name" value="HD DOMAIN-CONTAINING PROTEIN"/>
    <property type="match status" value="1"/>
</dbReference>
<dbReference type="SUPFAM" id="SSF109604">
    <property type="entry name" value="HD-domain/PDEase-like"/>
    <property type="match status" value="1"/>
</dbReference>
<protein>
    <recommendedName>
        <fullName evidence="1">HD domain-containing protein</fullName>
    </recommendedName>
</protein>
<dbReference type="InterPro" id="IPR052567">
    <property type="entry name" value="OP_Dioxygenase"/>
</dbReference>
<dbReference type="Gene3D" id="1.10.3210.10">
    <property type="entry name" value="Hypothetical protein af1432"/>
    <property type="match status" value="1"/>
</dbReference>
<name>A0AAQ3MBD2_9PEZI</name>
<organism evidence="2 3">
    <name type="scientific">Acrodontium crateriforme</name>
    <dbReference type="NCBI Taxonomy" id="150365"/>
    <lineage>
        <taxon>Eukaryota</taxon>
        <taxon>Fungi</taxon>
        <taxon>Dikarya</taxon>
        <taxon>Ascomycota</taxon>
        <taxon>Pezizomycotina</taxon>
        <taxon>Dothideomycetes</taxon>
        <taxon>Dothideomycetidae</taxon>
        <taxon>Mycosphaerellales</taxon>
        <taxon>Teratosphaeriaceae</taxon>
        <taxon>Acrodontium</taxon>
    </lineage>
</organism>
<sequence length="211" mass="22950">MGATPRQTAAAIVDMLVTQGQGDYIGEAISQLEHSLQAAHQATLAQADDETVIAALLHDIGHFLPPKDVRAIAHDIRTMRTADANSSDEDEADNVGRVGHEMIGAQYLASLSFSPKVSALVGSHVAAKRYLCAVDPAYHATLSDASKKSLIFQGGPMSDEEVRQWSANDWCQDMCRLRKWDDAAKIVGLQVKPAEQYEAMIEKHLASRIQV</sequence>
<dbReference type="Proteomes" id="UP001303373">
    <property type="component" value="Chromosome 13"/>
</dbReference>
<accession>A0AAQ3MBD2</accession>
<evidence type="ECO:0000313" key="3">
    <source>
        <dbReference type="Proteomes" id="UP001303373"/>
    </source>
</evidence>
<dbReference type="InterPro" id="IPR006674">
    <property type="entry name" value="HD_domain"/>
</dbReference>
<evidence type="ECO:0000259" key="1">
    <source>
        <dbReference type="Pfam" id="PF01966"/>
    </source>
</evidence>
<dbReference type="AlphaFoldDB" id="A0AAQ3MBD2"/>
<reference evidence="2 3" key="1">
    <citation type="submission" date="2023-11" db="EMBL/GenBank/DDBJ databases">
        <title>An acidophilic fungus is an integral part of prey digestion in a carnivorous sundew plant.</title>
        <authorList>
            <person name="Tsai I.J."/>
        </authorList>
    </citation>
    <scope>NUCLEOTIDE SEQUENCE [LARGE SCALE GENOMIC DNA]</scope>
    <source>
        <strain evidence="2">169a</strain>
    </source>
</reference>
<dbReference type="PANTHER" id="PTHR40202">
    <property type="match status" value="1"/>
</dbReference>
<gene>
    <name evidence="2" type="ORF">R9X50_00755300</name>
</gene>
<feature type="domain" description="HD" evidence="1">
    <location>
        <begin position="32"/>
        <end position="125"/>
    </location>
</feature>
<dbReference type="EMBL" id="CP138592">
    <property type="protein sequence ID" value="WPH04660.1"/>
    <property type="molecule type" value="Genomic_DNA"/>
</dbReference>
<dbReference type="Pfam" id="PF01966">
    <property type="entry name" value="HD"/>
    <property type="match status" value="1"/>
</dbReference>